<name>A0A4R6C2L0_9STAP</name>
<evidence type="ECO:0000313" key="2">
    <source>
        <dbReference type="Proteomes" id="UP000294865"/>
    </source>
</evidence>
<evidence type="ECO:0000313" key="1">
    <source>
        <dbReference type="EMBL" id="TDM15140.1"/>
    </source>
</evidence>
<comment type="caution">
    <text evidence="1">The sequence shown here is derived from an EMBL/GenBank/DDBJ whole genome shotgun (WGS) entry which is preliminary data.</text>
</comment>
<dbReference type="AlphaFoldDB" id="A0A4R6C2L0"/>
<dbReference type="RefSeq" id="WP_133420372.1">
    <property type="nucleotide sequence ID" value="NZ_SDGP01000007.1"/>
</dbReference>
<proteinExistence type="predicted"/>
<dbReference type="EMBL" id="SDQG01000009">
    <property type="protein sequence ID" value="TDM15140.1"/>
    <property type="molecule type" value="Genomic_DNA"/>
</dbReference>
<gene>
    <name evidence="1" type="ORF">ETI04_10550</name>
</gene>
<protein>
    <submittedName>
        <fullName evidence="1">Uncharacterized protein</fullName>
    </submittedName>
</protein>
<dbReference type="Proteomes" id="UP000294865">
    <property type="component" value="Unassembled WGS sequence"/>
</dbReference>
<organism evidence="1 2">
    <name type="scientific">Macrococcoides canis</name>
    <dbReference type="NCBI Taxonomy" id="1855823"/>
    <lineage>
        <taxon>Bacteria</taxon>
        <taxon>Bacillati</taxon>
        <taxon>Bacillota</taxon>
        <taxon>Bacilli</taxon>
        <taxon>Bacillales</taxon>
        <taxon>Staphylococcaceae</taxon>
        <taxon>Macrococcoides</taxon>
    </lineage>
</organism>
<sequence length="170" mass="19994">MWQINSDFKEESLSTDKLVKSISSSYMTIPGRDDRIHYDYRINLMEKKCLPEQWLVQIPNLSVSLTNLGKIQDNIEVILEQCSNDIKLNSNFHKQCSKCEFGLLQDPYSYIFSNVLAIDHSIADIYEMTIDYSFKEIFLFSTSYLEELNYRIIELLIDTENSKIYLACHY</sequence>
<reference evidence="1 2" key="1">
    <citation type="submission" date="2019-01" db="EMBL/GenBank/DDBJ databases">
        <title>Draft genome sequences of Macrococcus caseolyticus, Macrococcus canis, Macrococcus bohemicus and Macrococcus goetzii.</title>
        <authorList>
            <person name="Mazhar S."/>
            <person name="Altermann E."/>
            <person name="Hill C."/>
            <person name="Mcauliffe O."/>
        </authorList>
    </citation>
    <scope>NUCLEOTIDE SEQUENCE [LARGE SCALE GENOMIC DNA]</scope>
    <source>
        <strain evidence="1 2">DPC7162</strain>
    </source>
</reference>
<accession>A0A4R6C2L0</accession>